<gene>
    <name evidence="2" type="ORF">Bathy09g01850</name>
</gene>
<reference evidence="2 3" key="1">
    <citation type="submission" date="2011-10" db="EMBL/GenBank/DDBJ databases">
        <authorList>
            <person name="Genoscope - CEA"/>
        </authorList>
    </citation>
    <scope>NUCLEOTIDE SEQUENCE [LARGE SCALE GENOMIC DNA]</scope>
    <source>
        <strain evidence="2 3">RCC 1105</strain>
    </source>
</reference>
<keyword evidence="3" id="KW-1185">Reference proteome</keyword>
<dbReference type="InterPro" id="IPR036249">
    <property type="entry name" value="Thioredoxin-like_sf"/>
</dbReference>
<dbReference type="Gene3D" id="3.40.30.10">
    <property type="entry name" value="Glutaredoxin"/>
    <property type="match status" value="1"/>
</dbReference>
<accession>K8F3X7</accession>
<dbReference type="RefSeq" id="XP_007511192.1">
    <property type="nucleotide sequence ID" value="XM_007511130.1"/>
</dbReference>
<dbReference type="InterPro" id="IPR050620">
    <property type="entry name" value="Thioredoxin_H-type-like"/>
</dbReference>
<dbReference type="InterPro" id="IPR002048">
    <property type="entry name" value="EF_hand_dom"/>
</dbReference>
<dbReference type="PANTHER" id="PTHR10438:SF468">
    <property type="entry name" value="THIOREDOXIN-1-RELATED"/>
    <property type="match status" value="1"/>
</dbReference>
<dbReference type="CDD" id="cd02947">
    <property type="entry name" value="TRX_family"/>
    <property type="match status" value="1"/>
</dbReference>
<dbReference type="SUPFAM" id="SSF53067">
    <property type="entry name" value="Actin-like ATPase domain"/>
    <property type="match status" value="1"/>
</dbReference>
<dbReference type="AlphaFoldDB" id="K8F3X7"/>
<dbReference type="InterPro" id="IPR013766">
    <property type="entry name" value="Thioredoxin_domain"/>
</dbReference>
<organism evidence="2 3">
    <name type="scientific">Bathycoccus prasinos</name>
    <dbReference type="NCBI Taxonomy" id="41875"/>
    <lineage>
        <taxon>Eukaryota</taxon>
        <taxon>Viridiplantae</taxon>
        <taxon>Chlorophyta</taxon>
        <taxon>Mamiellophyceae</taxon>
        <taxon>Mamiellales</taxon>
        <taxon>Bathycoccaceae</taxon>
        <taxon>Bathycoccus</taxon>
    </lineage>
</organism>
<dbReference type="Gene3D" id="3.30.420.40">
    <property type="match status" value="1"/>
</dbReference>
<dbReference type="PANTHER" id="PTHR10438">
    <property type="entry name" value="THIOREDOXIN"/>
    <property type="match status" value="1"/>
</dbReference>
<feature type="domain" description="EF-hand" evidence="1">
    <location>
        <begin position="371"/>
        <end position="406"/>
    </location>
</feature>
<dbReference type="InterPro" id="IPR043129">
    <property type="entry name" value="ATPase_NBD"/>
</dbReference>
<proteinExistence type="predicted"/>
<dbReference type="SUPFAM" id="SSF52833">
    <property type="entry name" value="Thioredoxin-like"/>
    <property type="match status" value="1"/>
</dbReference>
<evidence type="ECO:0000313" key="3">
    <source>
        <dbReference type="Proteomes" id="UP000198341"/>
    </source>
</evidence>
<dbReference type="Proteomes" id="UP000198341">
    <property type="component" value="Chromosome 9"/>
</dbReference>
<evidence type="ECO:0000313" key="2">
    <source>
        <dbReference type="EMBL" id="CCO66752.1"/>
    </source>
</evidence>
<dbReference type="STRING" id="41875.K8F3X7"/>
<dbReference type="PROSITE" id="PS50222">
    <property type="entry name" value="EF_HAND_2"/>
    <property type="match status" value="1"/>
</dbReference>
<name>K8F3X7_9CHLO</name>
<sequence>MASTTTSARTQLTLTTTRSMKMRMTKNFTTTRAGGLNSEKLSNNDYPIGEVVLGIELRGHGAKGAIIDTANADFMRPGVEVDLEELKEEAVEEALSKIATHYNWGGTVGVSYTRAVMRACGNRDINKHIVKMFPKSKGKVGSMIHTEAAAYAQMYYGPGRDVDGVVLVVTIGRGFGTVVYNHGQKVRNMNMTNFTWTYEGELKKLQQKFNWEGIAPGFQDDKDEEEKEKITQCIDNFGLQGSWEMSFDDVEKCDIGPKTREKLDEFLAWGTLVDEYLQKVTSHVQPERVILLTTGHASTLPTKLLFKLFAPGIASAGVNPTEALLISESPSSIVKGAALGAMLELSNKATVEILRAAICKDITGAPEPRILTDEDMQYVFKKLDRNKDSQLDAEDILRGAALYDVVLSEVEANTVLRSFAGTSAARNQTASFDDFERWWVKTVKKSVVKHVQSQEELETYLQEKSSANENPVIVLQCGYSYCRPCIKFEHSYESVAKDPRFKNIKFLKVVGDSSPALSHLTHELEVENTPDFRIFRGDKMVQKFTGANRKKLEDNLIAVLESKDVNQIPGIIIK</sequence>
<dbReference type="OrthoDB" id="10263751at2759"/>
<dbReference type="Pfam" id="PF00085">
    <property type="entry name" value="Thioredoxin"/>
    <property type="match status" value="1"/>
</dbReference>
<evidence type="ECO:0000259" key="1">
    <source>
        <dbReference type="PROSITE" id="PS50222"/>
    </source>
</evidence>
<protein>
    <recommendedName>
        <fullName evidence="1">EF-hand domain-containing protein</fullName>
    </recommendedName>
</protein>
<dbReference type="GO" id="GO:0005509">
    <property type="term" value="F:calcium ion binding"/>
    <property type="evidence" value="ECO:0007669"/>
    <property type="project" value="InterPro"/>
</dbReference>
<dbReference type="KEGG" id="bpg:Bathy09g01850"/>
<dbReference type="InterPro" id="IPR011992">
    <property type="entry name" value="EF-hand-dom_pair"/>
</dbReference>
<dbReference type="EMBL" id="FO082270">
    <property type="protein sequence ID" value="CCO66752.1"/>
    <property type="molecule type" value="Genomic_DNA"/>
</dbReference>
<dbReference type="SUPFAM" id="SSF47473">
    <property type="entry name" value="EF-hand"/>
    <property type="match status" value="1"/>
</dbReference>
<dbReference type="GeneID" id="19013692"/>